<accession>A0A8J4WC50</accession>
<keyword evidence="8" id="KW-0238">DNA-binding</keyword>
<evidence type="ECO:0000313" key="17">
    <source>
        <dbReference type="Proteomes" id="UP000702964"/>
    </source>
</evidence>
<proteinExistence type="inferred from homology"/>
<comment type="caution">
    <text evidence="16">The sequence shown here is derived from an EMBL/GenBank/DDBJ whole genome shotgun (WGS) entry which is preliminary data.</text>
</comment>
<dbReference type="GO" id="GO:0006281">
    <property type="term" value="P:DNA repair"/>
    <property type="evidence" value="ECO:0007669"/>
    <property type="project" value="UniProtKB-KW"/>
</dbReference>
<feature type="domain" description="SpoVT-AbrB" evidence="15">
    <location>
        <begin position="1360"/>
        <end position="1406"/>
    </location>
</feature>
<evidence type="ECO:0000256" key="9">
    <source>
        <dbReference type="ARBA" id="ARBA00023204"/>
    </source>
</evidence>
<dbReference type="InterPro" id="IPR005118">
    <property type="entry name" value="TRCF_C"/>
</dbReference>
<dbReference type="GO" id="GO:0003678">
    <property type="term" value="F:DNA helicase activity"/>
    <property type="evidence" value="ECO:0007669"/>
    <property type="project" value="TreeGrafter"/>
</dbReference>
<dbReference type="Gene3D" id="3.90.1150.50">
    <property type="entry name" value="Transcription-repair-coupling factor, D7 domain"/>
    <property type="match status" value="1"/>
</dbReference>
<dbReference type="InterPro" id="IPR000297">
    <property type="entry name" value="PPIase_PpiC"/>
</dbReference>
<keyword evidence="5" id="KW-0378">Hydrolase</keyword>
<dbReference type="InterPro" id="IPR001650">
    <property type="entry name" value="Helicase_C-like"/>
</dbReference>
<dbReference type="Gene3D" id="3.40.50.300">
    <property type="entry name" value="P-loop containing nucleotide triphosphate hydrolases"/>
    <property type="match status" value="2"/>
</dbReference>
<dbReference type="SUPFAM" id="SSF89447">
    <property type="entry name" value="AbrB/MazE/MraZ-like"/>
    <property type="match status" value="1"/>
</dbReference>
<dbReference type="FunFam" id="3.40.50.300:FF:000546">
    <property type="entry name" value="Transcription-repair-coupling factor"/>
    <property type="match status" value="1"/>
</dbReference>
<dbReference type="InterPro" id="IPR014213">
    <property type="entry name" value="SpoVT"/>
</dbReference>
<evidence type="ECO:0000256" key="1">
    <source>
        <dbReference type="ARBA" id="ARBA00004496"/>
    </source>
</evidence>
<dbReference type="SUPFAM" id="SSF143517">
    <property type="entry name" value="TRCF domain-like"/>
    <property type="match status" value="1"/>
</dbReference>
<keyword evidence="7" id="KW-0067">ATP-binding</keyword>
<keyword evidence="10" id="KW-0697">Rotamase</keyword>
<dbReference type="Gene3D" id="2.40.10.170">
    <property type="match status" value="1"/>
</dbReference>
<keyword evidence="10" id="KW-0413">Isomerase</keyword>
<dbReference type="InterPro" id="IPR011545">
    <property type="entry name" value="DEAD/DEAH_box_helicase_dom"/>
</dbReference>
<dbReference type="PROSITE" id="PS51740">
    <property type="entry name" value="SPOVT_ABRB"/>
    <property type="match status" value="1"/>
</dbReference>
<dbReference type="GO" id="GO:0003755">
    <property type="term" value="F:peptidyl-prolyl cis-trans isomerase activity"/>
    <property type="evidence" value="ECO:0007669"/>
    <property type="project" value="UniProtKB-KW"/>
</dbReference>
<organism evidence="16 17">
    <name type="scientific">Phytophthora kernoviae 00238/432</name>
    <dbReference type="NCBI Taxonomy" id="1284355"/>
    <lineage>
        <taxon>Eukaryota</taxon>
        <taxon>Sar</taxon>
        <taxon>Stramenopiles</taxon>
        <taxon>Oomycota</taxon>
        <taxon>Peronosporomycetes</taxon>
        <taxon>Peronosporales</taxon>
        <taxon>Peronosporaceae</taxon>
        <taxon>Phytophthora</taxon>
    </lineage>
</organism>
<dbReference type="InterPro" id="IPR027304">
    <property type="entry name" value="Trigger_fact/SurA_dom_sf"/>
</dbReference>
<evidence type="ECO:0000256" key="7">
    <source>
        <dbReference type="ARBA" id="ARBA00022840"/>
    </source>
</evidence>
<dbReference type="PANTHER" id="PTHR47964:SF1">
    <property type="entry name" value="ATP-DEPENDENT DNA HELICASE HOMOLOG RECG, CHLOROPLASTIC"/>
    <property type="match status" value="1"/>
</dbReference>
<keyword evidence="3" id="KW-0547">Nucleotide-binding</keyword>
<dbReference type="GO" id="GO:0016787">
    <property type="term" value="F:hydrolase activity"/>
    <property type="evidence" value="ECO:0007669"/>
    <property type="project" value="UniProtKB-KW"/>
</dbReference>
<evidence type="ECO:0000256" key="2">
    <source>
        <dbReference type="ARBA" id="ARBA00022490"/>
    </source>
</evidence>
<keyword evidence="4" id="KW-0227">DNA damage</keyword>
<protein>
    <recommendedName>
        <fullName evidence="18">Transcription-repair-coupling factor</fullName>
    </recommendedName>
</protein>
<dbReference type="SUPFAM" id="SSF52540">
    <property type="entry name" value="P-loop containing nucleoside triphosphate hydrolases"/>
    <property type="match status" value="4"/>
</dbReference>
<evidence type="ECO:0000256" key="8">
    <source>
        <dbReference type="ARBA" id="ARBA00023125"/>
    </source>
</evidence>
<dbReference type="Gene3D" id="2.10.260.10">
    <property type="match status" value="1"/>
</dbReference>
<dbReference type="InterPro" id="IPR004576">
    <property type="entry name" value="Mfd"/>
</dbReference>
<evidence type="ECO:0000256" key="10">
    <source>
        <dbReference type="PROSITE-ProRule" id="PRU00278"/>
    </source>
</evidence>
<evidence type="ECO:0000259" key="15">
    <source>
        <dbReference type="PROSITE" id="PS51740"/>
    </source>
</evidence>
<feature type="domain" description="PpiC" evidence="12">
    <location>
        <begin position="1184"/>
        <end position="1288"/>
    </location>
</feature>
<dbReference type="CDD" id="cd18810">
    <property type="entry name" value="SF2_C_TRCF"/>
    <property type="match status" value="1"/>
</dbReference>
<evidence type="ECO:0000256" key="4">
    <source>
        <dbReference type="ARBA" id="ARBA00022763"/>
    </source>
</evidence>
<dbReference type="PROSITE" id="PS51192">
    <property type="entry name" value="HELICASE_ATP_BIND_1"/>
    <property type="match status" value="1"/>
</dbReference>
<dbReference type="PROSITE" id="PS50198">
    <property type="entry name" value="PPIC_PPIASE_2"/>
    <property type="match status" value="1"/>
</dbReference>
<dbReference type="GO" id="GO:0005524">
    <property type="term" value="F:ATP binding"/>
    <property type="evidence" value="ECO:0007669"/>
    <property type="project" value="UniProtKB-KW"/>
</dbReference>
<feature type="domain" description="Helicase ATP-binding" evidence="13">
    <location>
        <begin position="492"/>
        <end position="653"/>
    </location>
</feature>
<dbReference type="SMART" id="SM00966">
    <property type="entry name" value="SpoVT_AbrB"/>
    <property type="match status" value="1"/>
</dbReference>
<dbReference type="SUPFAM" id="SSF54534">
    <property type="entry name" value="FKBP-like"/>
    <property type="match status" value="1"/>
</dbReference>
<dbReference type="GO" id="GO:0003684">
    <property type="term" value="F:damaged DNA binding"/>
    <property type="evidence" value="ECO:0007669"/>
    <property type="project" value="InterPro"/>
</dbReference>
<dbReference type="NCBIfam" id="TIGR02851">
    <property type="entry name" value="spore_V_T"/>
    <property type="match status" value="1"/>
</dbReference>
<dbReference type="Pfam" id="PF02559">
    <property type="entry name" value="CarD_TRCF_RID"/>
    <property type="match status" value="1"/>
</dbReference>
<dbReference type="PROSITE" id="PS51194">
    <property type="entry name" value="HELICASE_CTER"/>
    <property type="match status" value="1"/>
</dbReference>
<dbReference type="Pfam" id="PF15714">
    <property type="entry name" value="SpoVT_C"/>
    <property type="match status" value="1"/>
</dbReference>
<evidence type="ECO:0000259" key="13">
    <source>
        <dbReference type="PROSITE" id="PS51192"/>
    </source>
</evidence>
<feature type="domain" description="Helicase C-terminal" evidence="14">
    <location>
        <begin position="674"/>
        <end position="828"/>
    </location>
</feature>
<dbReference type="CDD" id="cd17991">
    <property type="entry name" value="DEXHc_TRCF"/>
    <property type="match status" value="1"/>
</dbReference>
<dbReference type="HAMAP" id="MF_00969">
    <property type="entry name" value="TRCF"/>
    <property type="match status" value="1"/>
</dbReference>
<dbReference type="NCBIfam" id="TIGR01439">
    <property type="entry name" value="lp_hng_hel_AbrB"/>
    <property type="match status" value="1"/>
</dbReference>
<dbReference type="Pfam" id="PF04014">
    <property type="entry name" value="MazE_antitoxin"/>
    <property type="match status" value="1"/>
</dbReference>
<dbReference type="Proteomes" id="UP000702964">
    <property type="component" value="Unassembled WGS sequence"/>
</dbReference>
<dbReference type="SUPFAM" id="SSF109998">
    <property type="entry name" value="Triger factor/SurA peptide-binding domain-like"/>
    <property type="match status" value="1"/>
</dbReference>
<dbReference type="SUPFAM" id="SSF141259">
    <property type="entry name" value="CarD-like"/>
    <property type="match status" value="1"/>
</dbReference>
<dbReference type="SMART" id="SM00487">
    <property type="entry name" value="DEXDc"/>
    <property type="match status" value="1"/>
</dbReference>
<dbReference type="PANTHER" id="PTHR47964">
    <property type="entry name" value="ATP-DEPENDENT DNA HELICASE HOMOLOG RECG, CHLOROPLASTIC"/>
    <property type="match status" value="1"/>
</dbReference>
<dbReference type="InterPro" id="IPR003711">
    <property type="entry name" value="CarD-like/TRCF_RID"/>
</dbReference>
<evidence type="ECO:0000256" key="6">
    <source>
        <dbReference type="ARBA" id="ARBA00022806"/>
    </source>
</evidence>
<dbReference type="Pfam" id="PF13616">
    <property type="entry name" value="Rotamase_3"/>
    <property type="match status" value="1"/>
</dbReference>
<evidence type="ECO:0000256" key="3">
    <source>
        <dbReference type="ARBA" id="ARBA00022741"/>
    </source>
</evidence>
<dbReference type="Pfam" id="PF03461">
    <property type="entry name" value="TRCF"/>
    <property type="match status" value="1"/>
</dbReference>
<dbReference type="Pfam" id="PF00270">
    <property type="entry name" value="DEAD"/>
    <property type="match status" value="1"/>
</dbReference>
<dbReference type="GO" id="GO:0005737">
    <property type="term" value="C:cytoplasm"/>
    <property type="evidence" value="ECO:0007669"/>
    <property type="project" value="UniProtKB-SubCell"/>
</dbReference>
<dbReference type="InterPro" id="IPR014001">
    <property type="entry name" value="Helicase_ATP-bd"/>
</dbReference>
<feature type="region of interest" description="Disordered" evidence="11">
    <location>
        <begin position="1336"/>
        <end position="1358"/>
    </location>
</feature>
<dbReference type="InterPro" id="IPR041471">
    <property type="entry name" value="UvrB_inter"/>
</dbReference>
<dbReference type="EMBL" id="AOFI03000116">
    <property type="protein sequence ID" value="KAF4321249.1"/>
    <property type="molecule type" value="Genomic_DNA"/>
</dbReference>
<evidence type="ECO:0000256" key="11">
    <source>
        <dbReference type="SAM" id="MobiDB-lite"/>
    </source>
</evidence>
<evidence type="ECO:0008006" key="18">
    <source>
        <dbReference type="Google" id="ProtNLM"/>
    </source>
</evidence>
<dbReference type="InterPro" id="IPR047112">
    <property type="entry name" value="RecG/Mfd"/>
</dbReference>
<reference evidence="16" key="2">
    <citation type="submission" date="2020-02" db="EMBL/GenBank/DDBJ databases">
        <authorList>
            <person name="Studholme D.J."/>
        </authorList>
    </citation>
    <scope>NUCLEOTIDE SEQUENCE</scope>
    <source>
        <strain evidence="16">00238/432</strain>
    </source>
</reference>
<dbReference type="InterPro" id="IPR046357">
    <property type="entry name" value="PPIase_dom_sf"/>
</dbReference>
<dbReference type="SMART" id="SM01058">
    <property type="entry name" value="CarD_TRCF"/>
    <property type="match status" value="1"/>
</dbReference>
<dbReference type="Gene3D" id="3.30.450.40">
    <property type="match status" value="1"/>
</dbReference>
<keyword evidence="9" id="KW-0234">DNA repair</keyword>
<comment type="subcellular location">
    <subcellularLocation>
        <location evidence="1">Cytoplasm</location>
    </subcellularLocation>
</comment>
<dbReference type="InterPro" id="IPR037235">
    <property type="entry name" value="TRCF-like_C_D7"/>
</dbReference>
<dbReference type="SMART" id="SM00982">
    <property type="entry name" value="TRCF"/>
    <property type="match status" value="1"/>
</dbReference>
<keyword evidence="2" id="KW-0963">Cytoplasm</keyword>
<evidence type="ECO:0000259" key="14">
    <source>
        <dbReference type="PROSITE" id="PS51194"/>
    </source>
</evidence>
<dbReference type="NCBIfam" id="TIGR00580">
    <property type="entry name" value="mfd"/>
    <property type="match status" value="1"/>
</dbReference>
<dbReference type="Gene3D" id="3.30.2060.10">
    <property type="entry name" value="Penicillin-binding protein 1b domain"/>
    <property type="match status" value="1"/>
</dbReference>
<dbReference type="Pfam" id="PF17757">
    <property type="entry name" value="UvrB_inter"/>
    <property type="match status" value="1"/>
</dbReference>
<gene>
    <name evidence="16" type="ORF">G195_005633</name>
</gene>
<name>A0A8J4WC50_9STRA</name>
<keyword evidence="6" id="KW-0347">Helicase</keyword>
<evidence type="ECO:0000259" key="12">
    <source>
        <dbReference type="PROSITE" id="PS50198"/>
    </source>
</evidence>
<evidence type="ECO:0000313" key="16">
    <source>
        <dbReference type="EMBL" id="KAF4321249.1"/>
    </source>
</evidence>
<dbReference type="InterPro" id="IPR036101">
    <property type="entry name" value="CarD-like/TRCF_RID_sf"/>
</dbReference>
<dbReference type="InterPro" id="IPR029016">
    <property type="entry name" value="GAF-like_dom_sf"/>
</dbReference>
<dbReference type="Gene3D" id="3.10.50.40">
    <property type="match status" value="1"/>
</dbReference>
<dbReference type="InterPro" id="IPR037914">
    <property type="entry name" value="SpoVT-AbrB_sf"/>
</dbReference>
<dbReference type="InterPro" id="IPR027417">
    <property type="entry name" value="P-loop_NTPase"/>
</dbReference>
<dbReference type="Pfam" id="PF00271">
    <property type="entry name" value="Helicase_C"/>
    <property type="match status" value="1"/>
</dbReference>
<dbReference type="InterPro" id="IPR007159">
    <property type="entry name" value="SpoVT-AbrB_dom"/>
</dbReference>
<evidence type="ECO:0000256" key="5">
    <source>
        <dbReference type="ARBA" id="ARBA00022801"/>
    </source>
</evidence>
<dbReference type="SMART" id="SM00490">
    <property type="entry name" value="HELICc"/>
    <property type="match status" value="1"/>
</dbReference>
<reference evidence="16" key="1">
    <citation type="journal article" date="2015" name="Genom Data">
        <title>Draft genome sequences of Phytophthora kernoviae and Phytophthora ramorum lineage EU2 from Scotland.</title>
        <authorList>
            <person name="Sambles C."/>
            <person name="Schlenzig A."/>
            <person name="O'Neill P."/>
            <person name="Grant M."/>
            <person name="Studholme D.J."/>
        </authorList>
    </citation>
    <scope>NUCLEOTIDE SEQUENCE</scope>
    <source>
        <strain evidence="16">00238/432</strain>
    </source>
</reference>
<sequence length="1535" mass="174285">MANAQITIKQGNTLELDSFLLEMVKLGYERVERVESRGEMSVRGGIIDFYPVTSSIAYRVELFDDEIDSIRTFDPADQRSIERIDEVTVLPCKELIADRERMEKAADAAVILLEQQLEKMTDRQAKLRLREEIHREIELLREHVYFSEMYKYISPLYPENKTIYDYMPEDTLLVLDEPARLAETSKQLDRDESEWNLHLMQNGKTLPDLHLSADGDDLIYERPFQTLFMSIFLRQVPHTQPQNILNFISRGMQDFHGQMNVLKAEMERWQKAGVKVLMLANGEERLDRMRRVLMDYDIPEPEMLIGNLQTGFEMPSIHLAVVTEGEMFSQKQRKVRKPVRNVDNAERIKSYSELKVGDYVVHQNHGIGKYLGIGTLEVGGIHKDYMHILYAGGDKLSVPIEQIDLIQKYVGSEEKEPKIYKLGGNEWTRVKNKVRTSVQDIADDLIKLYAERQTSKGFGFDKDSAEQQEFEDMFPYDETRDQVRAIEEIKKDMEQNRPMDRLLCGDVGYGKTEVAIRAAFKAAIEGKQVAVLVPTTILAQQHYETFRERFSGYPFNIHVLSRFRSRKEQNETAKGIKAGTVDIVIGTHRLLSQDLVFKDLGLLIVDEEQRFGVTHKEKLKKLKTNVDVLTLTATPIPRTLHMSMLGVRDLSVIETPPENRFPVQTYVVEHSQALVREAIERELARGGQVYYLYNRVQGIQEMAAEISELVPEAKVGVGHGQMSETELEKTILDFLDGEYDVLVSTSIIETGVDIPNVNTLIVHDADKMGLSQLYQLRGRVGRSNRIAYAYFTYQRDKVLTEVAEKRLQSIKEFTELGSGFKIAMRDLSIRGAGNLLGAEQHGFIASVGFDLYSQMLAEEINKRKVTMLGEEPVPSDQWNTTLDLSIDAYLPSDYIYDSIQKIEIYKKVAVIASFDDAMELEDELVDRFGDLPEAVINLLAVARMKVYGKIYGIESISQRGDDLTVKFYEGREHAFELSKIAHIGNQFERRVQFEQGPHMLIHVKGKGLGDKQLMELVEKFLESMKSAFKSKGELKDVSKKEEATTETKDTSAVVATYEGGTITANEFDMEQRVMKFLYPEYAQMMDMDDFKEYLVKQEVAYEYLSGKASDAAKTEGAKTATEQFDKMKASVQADQWTEMLKAQNLTDQNIKDYMTRIMTVIKDKETGVTEDAIKAEFEKNKDQFTTASVRHVLINFTDPKTQKERKKEDALKLAKEVKAKLDGGADFAEIAKKYSEDTGSAENGGLYEDTPVASWVEAFKEAAKTLPLNKISDPVETEYGYHVMKVEKRTEADYAKLTAEQKETLKSQLAAAEIDTFMTSELDKIVKEVKLPKTDKAEEGTTGTGTEKGTEGEKTDAATGIVRRIDDLGRVVIPKEIRRTLRIREGDPLEIFVDRDGEVILKKYSPIGELGDFAKEYAESLYESTGHVTMISDRDTIITVAGGSKKEYLDKQVGQLLESCMENRKTILETNNGSYELSKDHDETLSSFVIAPIISGGDPIGTVILFNKDESVKMSQMEIKMSETAAGFLGKQMEQ</sequence>